<feature type="transmembrane region" description="Helical" evidence="1">
    <location>
        <begin position="6"/>
        <end position="28"/>
    </location>
</feature>
<dbReference type="Pfam" id="PF05437">
    <property type="entry name" value="AzlD"/>
    <property type="match status" value="1"/>
</dbReference>
<dbReference type="Proteomes" id="UP000018733">
    <property type="component" value="Unassembled WGS sequence"/>
</dbReference>
<evidence type="ECO:0000313" key="2">
    <source>
        <dbReference type="EMBL" id="ETF00860.1"/>
    </source>
</evidence>
<reference evidence="2 3" key="1">
    <citation type="journal article" date="2014" name="Genome Announc.">
        <title>Draft Genome Sequence of Advenella kashmirensis Strain W13003, a Polycyclic Aromatic Hydrocarbon-Degrading Bacterium.</title>
        <authorList>
            <person name="Wang X."/>
            <person name="Jin D."/>
            <person name="Zhou L."/>
            <person name="Wu L."/>
            <person name="An W."/>
            <person name="Zhao L."/>
        </authorList>
    </citation>
    <scope>NUCLEOTIDE SEQUENCE [LARGE SCALE GENOMIC DNA]</scope>
    <source>
        <strain evidence="2 3">W13003</strain>
    </source>
</reference>
<keyword evidence="3" id="KW-1185">Reference proteome</keyword>
<proteinExistence type="predicted"/>
<dbReference type="EMBL" id="AYXT01000013">
    <property type="protein sequence ID" value="ETF00860.1"/>
    <property type="molecule type" value="Genomic_DNA"/>
</dbReference>
<organism evidence="2 3">
    <name type="scientific">Advenella kashmirensis W13003</name>
    <dbReference type="NCBI Taxonomy" id="1424334"/>
    <lineage>
        <taxon>Bacteria</taxon>
        <taxon>Pseudomonadati</taxon>
        <taxon>Pseudomonadota</taxon>
        <taxon>Betaproteobacteria</taxon>
        <taxon>Burkholderiales</taxon>
        <taxon>Alcaligenaceae</taxon>
    </lineage>
</organism>
<dbReference type="RefSeq" id="WP_024007141.1">
    <property type="nucleotide sequence ID" value="NZ_KI650982.1"/>
</dbReference>
<feature type="transmembrane region" description="Helical" evidence="1">
    <location>
        <begin position="40"/>
        <end position="59"/>
    </location>
</feature>
<protein>
    <submittedName>
        <fullName evidence="2">Branched-chain amino acid transporter AzlD family protein 2</fullName>
    </submittedName>
</protein>
<dbReference type="eggNOG" id="COG1296">
    <property type="taxonomic scope" value="Bacteria"/>
</dbReference>
<dbReference type="STRING" id="1424334.W822_21100"/>
<accession>V8QNG4</accession>
<dbReference type="InterPro" id="IPR008407">
    <property type="entry name" value="Brnchd-chn_aa_trnsp_AzlD"/>
</dbReference>
<gene>
    <name evidence="2" type="ORF">W822_21100</name>
</gene>
<keyword evidence="1" id="KW-0472">Membrane</keyword>
<name>V8QNG4_9BURK</name>
<evidence type="ECO:0000256" key="1">
    <source>
        <dbReference type="SAM" id="Phobius"/>
    </source>
</evidence>
<dbReference type="AlphaFoldDB" id="V8QNG4"/>
<dbReference type="PATRIC" id="fig|1424334.3.peg.4233"/>
<dbReference type="OrthoDB" id="8687364at2"/>
<feature type="transmembrane region" description="Helical" evidence="1">
    <location>
        <begin position="91"/>
        <end position="109"/>
    </location>
</feature>
<comment type="caution">
    <text evidence="2">The sequence shown here is derived from an EMBL/GenBank/DDBJ whole genome shotgun (WGS) entry which is preliminary data.</text>
</comment>
<keyword evidence="1" id="KW-1133">Transmembrane helix</keyword>
<feature type="transmembrane region" description="Helical" evidence="1">
    <location>
        <begin position="65"/>
        <end position="84"/>
    </location>
</feature>
<keyword evidence="1" id="KW-0812">Transmembrane</keyword>
<dbReference type="HOGENOM" id="CLU_168876_0_0_4"/>
<sequence length="111" mass="11861">MAHTEFWLAILVMAVVTWLTRALPFLLMRKSNAFGRLTSGRFVILGPALLVCMTVVVVYSDLHEARGLTPVLTYFCGLAAAGVCVKLTRNAGFAVLSGMAGYALAAMLLPA</sequence>
<evidence type="ECO:0000313" key="3">
    <source>
        <dbReference type="Proteomes" id="UP000018733"/>
    </source>
</evidence>